<accession>A0A8S4AEX8</accession>
<dbReference type="InterPro" id="IPR050569">
    <property type="entry name" value="TAAR"/>
</dbReference>
<feature type="transmembrane region" description="Helical" evidence="10">
    <location>
        <begin position="153"/>
        <end position="171"/>
    </location>
</feature>
<comment type="similarity">
    <text evidence="9">Belongs to the G-protein coupled receptor 1 family.</text>
</comment>
<keyword evidence="2" id="KW-1003">Cell membrane</keyword>
<comment type="caution">
    <text evidence="12">The sequence shown here is derived from an EMBL/GenBank/DDBJ whole genome shotgun (WGS) entry which is preliminary data.</text>
</comment>
<dbReference type="SMART" id="SM01381">
    <property type="entry name" value="7TM_GPCR_Srsx"/>
    <property type="match status" value="1"/>
</dbReference>
<dbReference type="CDD" id="cd15055">
    <property type="entry name" value="7tmA_TAARs"/>
    <property type="match status" value="1"/>
</dbReference>
<dbReference type="InterPro" id="IPR000276">
    <property type="entry name" value="GPCR_Rhodpsn"/>
</dbReference>
<keyword evidence="13" id="KW-1185">Reference proteome</keyword>
<dbReference type="EMBL" id="CAJRST010001113">
    <property type="protein sequence ID" value="CAG5865365.1"/>
    <property type="molecule type" value="Genomic_DNA"/>
</dbReference>
<keyword evidence="8 9" id="KW-0807">Transducer</keyword>
<feature type="domain" description="G-protein coupled receptors family 1 profile" evidence="11">
    <location>
        <begin position="46"/>
        <end position="306"/>
    </location>
</feature>
<feature type="transmembrane region" description="Helical" evidence="10">
    <location>
        <begin position="287"/>
        <end position="309"/>
    </location>
</feature>
<evidence type="ECO:0000256" key="6">
    <source>
        <dbReference type="ARBA" id="ARBA00023136"/>
    </source>
</evidence>
<dbReference type="InterPro" id="IPR017452">
    <property type="entry name" value="GPCR_Rhodpsn_7TM"/>
</dbReference>
<evidence type="ECO:0000256" key="1">
    <source>
        <dbReference type="ARBA" id="ARBA00004651"/>
    </source>
</evidence>
<sequence length="336" mass="38073">MEILNKADLCFPQLLNGSCKKPKLRLSEALPQFFVLCFISLLTMTLNLLVIISISHFRQRHTPQQNPQQLHTPTNVLLLSLAVSDFLVGLLVMPGEIFRKSSCWGNAMCVFYAFLIAHIVSASVGNIVLISLDRYVAICHPFHYPTKITMPRVKSCVYLCWLCAAFYRIIYFKDELLHPDTSDSCTGVCTFVVDRLEGSVDLVLNFIASVTVIVVLYVRVFVVAASHARAIRSHLTEASGQPPAHRTRRSELKAARTLGVLVFVYLICFSPYYCYSRVHTDVTTTSYASFLFFLFYFNSCLNPIMYAFFYPWFRKAVKLIVTLQIAQPGSCETNIL</sequence>
<feature type="transmembrane region" description="Helical" evidence="10">
    <location>
        <begin position="76"/>
        <end position="98"/>
    </location>
</feature>
<reference evidence="12" key="1">
    <citation type="submission" date="2021-05" db="EMBL/GenBank/DDBJ databases">
        <authorList>
            <person name="Tigano A."/>
        </authorList>
    </citation>
    <scope>NUCLEOTIDE SEQUENCE</scope>
</reference>
<dbReference type="GO" id="GO:0005886">
    <property type="term" value="C:plasma membrane"/>
    <property type="evidence" value="ECO:0007669"/>
    <property type="project" value="UniProtKB-SubCell"/>
</dbReference>
<keyword evidence="5 9" id="KW-0297">G-protein coupled receptor</keyword>
<evidence type="ECO:0000313" key="12">
    <source>
        <dbReference type="EMBL" id="CAG5865365.1"/>
    </source>
</evidence>
<keyword evidence="3 9" id="KW-0812">Transmembrane</keyword>
<feature type="transmembrane region" description="Helical" evidence="10">
    <location>
        <begin position="110"/>
        <end position="132"/>
    </location>
</feature>
<dbReference type="SUPFAM" id="SSF81321">
    <property type="entry name" value="Family A G protein-coupled receptor-like"/>
    <property type="match status" value="1"/>
</dbReference>
<evidence type="ECO:0000256" key="3">
    <source>
        <dbReference type="ARBA" id="ARBA00022692"/>
    </source>
</evidence>
<evidence type="ECO:0000256" key="4">
    <source>
        <dbReference type="ARBA" id="ARBA00022989"/>
    </source>
</evidence>
<keyword evidence="6 10" id="KW-0472">Membrane</keyword>
<evidence type="ECO:0000313" key="13">
    <source>
        <dbReference type="Proteomes" id="UP000677803"/>
    </source>
</evidence>
<evidence type="ECO:0000259" key="11">
    <source>
        <dbReference type="PROSITE" id="PS50262"/>
    </source>
</evidence>
<dbReference type="PRINTS" id="PR00237">
    <property type="entry name" value="GPCRRHODOPSN"/>
</dbReference>
<evidence type="ECO:0000256" key="5">
    <source>
        <dbReference type="ARBA" id="ARBA00023040"/>
    </source>
</evidence>
<dbReference type="Gene3D" id="1.20.1070.10">
    <property type="entry name" value="Rhodopsin 7-helix transmembrane proteins"/>
    <property type="match status" value="1"/>
</dbReference>
<keyword evidence="4 10" id="KW-1133">Transmembrane helix</keyword>
<dbReference type="PANTHER" id="PTHR24249">
    <property type="entry name" value="HISTAMINE RECEPTOR-RELATED G-PROTEIN COUPLED RECEPTOR"/>
    <property type="match status" value="1"/>
</dbReference>
<protein>
    <submittedName>
        <fullName evidence="12">(Atlantic silverside) hypothetical protein</fullName>
    </submittedName>
</protein>
<dbReference type="PROSITE" id="PS00237">
    <property type="entry name" value="G_PROTEIN_RECEP_F1_1"/>
    <property type="match status" value="1"/>
</dbReference>
<gene>
    <name evidence="12" type="ORF">MMEN_LOCUS2031</name>
</gene>
<feature type="transmembrane region" description="Helical" evidence="10">
    <location>
        <begin position="254"/>
        <end position="275"/>
    </location>
</feature>
<dbReference type="OrthoDB" id="10042731at2759"/>
<evidence type="ECO:0000256" key="7">
    <source>
        <dbReference type="ARBA" id="ARBA00023170"/>
    </source>
</evidence>
<dbReference type="Pfam" id="PF00001">
    <property type="entry name" value="7tm_1"/>
    <property type="match status" value="1"/>
</dbReference>
<dbReference type="PROSITE" id="PS50262">
    <property type="entry name" value="G_PROTEIN_RECEP_F1_2"/>
    <property type="match status" value="1"/>
</dbReference>
<evidence type="ECO:0000256" key="2">
    <source>
        <dbReference type="ARBA" id="ARBA00022475"/>
    </source>
</evidence>
<name>A0A8S4AEX8_9TELE</name>
<feature type="transmembrane region" description="Helical" evidence="10">
    <location>
        <begin position="202"/>
        <end position="225"/>
    </location>
</feature>
<evidence type="ECO:0000256" key="9">
    <source>
        <dbReference type="RuleBase" id="RU000688"/>
    </source>
</evidence>
<dbReference type="Proteomes" id="UP000677803">
    <property type="component" value="Unassembled WGS sequence"/>
</dbReference>
<organism evidence="12 13">
    <name type="scientific">Menidia menidia</name>
    <name type="common">Atlantic silverside</name>
    <dbReference type="NCBI Taxonomy" id="238744"/>
    <lineage>
        <taxon>Eukaryota</taxon>
        <taxon>Metazoa</taxon>
        <taxon>Chordata</taxon>
        <taxon>Craniata</taxon>
        <taxon>Vertebrata</taxon>
        <taxon>Euteleostomi</taxon>
        <taxon>Actinopterygii</taxon>
        <taxon>Neopterygii</taxon>
        <taxon>Teleostei</taxon>
        <taxon>Neoteleostei</taxon>
        <taxon>Acanthomorphata</taxon>
        <taxon>Ovalentaria</taxon>
        <taxon>Atherinomorphae</taxon>
        <taxon>Atheriniformes</taxon>
        <taxon>Atherinopsidae</taxon>
        <taxon>Menidiinae</taxon>
        <taxon>Menidia</taxon>
    </lineage>
</organism>
<feature type="transmembrane region" description="Helical" evidence="10">
    <location>
        <begin position="33"/>
        <end position="55"/>
    </location>
</feature>
<dbReference type="GO" id="GO:0001594">
    <property type="term" value="F:trace-amine receptor activity"/>
    <property type="evidence" value="ECO:0007669"/>
    <property type="project" value="TreeGrafter"/>
</dbReference>
<dbReference type="AlphaFoldDB" id="A0A8S4AEX8"/>
<evidence type="ECO:0000256" key="10">
    <source>
        <dbReference type="SAM" id="Phobius"/>
    </source>
</evidence>
<keyword evidence="7 9" id="KW-0675">Receptor</keyword>
<dbReference type="PANTHER" id="PTHR24249:SF381">
    <property type="entry name" value="TRACE AMINE ASSOCIATED RECEPTOR 19P-RELATED"/>
    <property type="match status" value="1"/>
</dbReference>
<evidence type="ECO:0000256" key="8">
    <source>
        <dbReference type="ARBA" id="ARBA00023224"/>
    </source>
</evidence>
<proteinExistence type="inferred from homology"/>
<comment type="subcellular location">
    <subcellularLocation>
        <location evidence="1">Cell membrane</location>
        <topology evidence="1">Multi-pass membrane protein</topology>
    </subcellularLocation>
</comment>